<accession>A0ABT2BI33</accession>
<dbReference type="Gene3D" id="2.40.10.220">
    <property type="entry name" value="predicted glycosyltransferase like domains"/>
    <property type="match status" value="1"/>
</dbReference>
<feature type="domain" description="Type III secretion system flagellar brake protein YcgR PilZN" evidence="1">
    <location>
        <begin position="34"/>
        <end position="131"/>
    </location>
</feature>
<keyword evidence="2" id="KW-0966">Cell projection</keyword>
<keyword evidence="3" id="KW-1185">Reference proteome</keyword>
<organism evidence="2 3">
    <name type="scientific">Massilia solisilvae</name>
    <dbReference type="NCBI Taxonomy" id="1811225"/>
    <lineage>
        <taxon>Bacteria</taxon>
        <taxon>Pseudomonadati</taxon>
        <taxon>Pseudomonadota</taxon>
        <taxon>Betaproteobacteria</taxon>
        <taxon>Burkholderiales</taxon>
        <taxon>Oxalobacteraceae</taxon>
        <taxon>Telluria group</taxon>
        <taxon>Massilia</taxon>
    </lineage>
</organism>
<dbReference type="InterPro" id="IPR009926">
    <property type="entry name" value="T3SS_YcgR_PilZN"/>
</dbReference>
<keyword evidence="2" id="KW-0282">Flagellum</keyword>
<dbReference type="Proteomes" id="UP001205861">
    <property type="component" value="Unassembled WGS sequence"/>
</dbReference>
<dbReference type="Pfam" id="PF07317">
    <property type="entry name" value="PilZN"/>
    <property type="match status" value="1"/>
</dbReference>
<protein>
    <submittedName>
        <fullName evidence="2">Flagellar brake protein</fullName>
    </submittedName>
</protein>
<evidence type="ECO:0000313" key="2">
    <source>
        <dbReference type="EMBL" id="MCS0607563.1"/>
    </source>
</evidence>
<evidence type="ECO:0000259" key="1">
    <source>
        <dbReference type="Pfam" id="PF07317"/>
    </source>
</evidence>
<reference evidence="2 3" key="1">
    <citation type="submission" date="2022-08" db="EMBL/GenBank/DDBJ databases">
        <title>Reclassification of Massilia species as members of the genera Telluria, Duganella, Pseudoduganella, Mokoshia gen. nov. and Zemynaea gen. nov. using orthogonal and non-orthogonal genome-based approaches.</title>
        <authorList>
            <person name="Bowman J.P."/>
        </authorList>
    </citation>
    <scope>NUCLEOTIDE SEQUENCE [LARGE SCALE GENOMIC DNA]</scope>
    <source>
        <strain evidence="2 3">JCM 31607</strain>
    </source>
</reference>
<evidence type="ECO:0000313" key="3">
    <source>
        <dbReference type="Proteomes" id="UP001205861"/>
    </source>
</evidence>
<name>A0ABT2BI33_9BURK</name>
<dbReference type="EMBL" id="JANUGV010000001">
    <property type="protein sequence ID" value="MCS0607563.1"/>
    <property type="molecule type" value="Genomic_DNA"/>
</dbReference>
<gene>
    <name evidence="2" type="ORF">NX773_05190</name>
</gene>
<comment type="caution">
    <text evidence="2">The sequence shown here is derived from an EMBL/GenBank/DDBJ whole genome shotgun (WGS) entry which is preliminary data.</text>
</comment>
<keyword evidence="2" id="KW-0969">Cilium</keyword>
<sequence>MIDSETARIATRKGPPRQSDAVGLIAATDEPHEMRDPFDIGEVLTQLAESGEPITIHAARAREPVMARIESVDPELPHFVLDLAAGATLPRDHKLVLVASLGNNAKLQFELPDDWHDLSATGQLVQATFPETCLVLNRRAERRHETPVGGNYTATFILMSQKRVLQLYDFSMGGVGMRAAPQQAMGLRVGKKLDAVRLDIGDDTLVVDLVIRLARRFRTFLLGEQVQIGCQFVNMTPEKEQRMKAIMEAHDAAHRRAGVHQ</sequence>
<proteinExistence type="predicted"/>
<dbReference type="RefSeq" id="WP_258855272.1">
    <property type="nucleotide sequence ID" value="NZ_JANUGV010000001.1"/>
</dbReference>